<comment type="caution">
    <text evidence="4">The sequence shown here is derived from an EMBL/GenBank/DDBJ whole genome shotgun (WGS) entry which is preliminary data.</text>
</comment>
<sequence>MPYFNFTQEIGEPDLVTEEIPGIKSEASFYLSTSAAEGLRSSRVADITGESSSSESFKSNYAKLPEYLKACLDYCAIVCGRYYRVEIGKLVRLLLAEGLIEDRPGDIMEDVAGNVLKELIDLGMLQEERGGTRVEVPASYLQLCILKLEKQDFVSKTANSPVRLGIGDDGRDIYPNVEGFLIQSLFIISRRRVSSFDSPRGLSRAYMRNVCGMHFLLVLDLYGQIERVPDELGDLIHLRYLGLYGSELDELPGTLGNLKRLQTLDIRWCRQLRKLPIEILHIQQLRHLLMSDCIFDCEIRVPKGIGTLVNLHTLSGIYGGDDIAMELIALTQLRELGVKRVSADHANWMRFSIFPELDAFSPPPLLQEFFLRGGLIEMPVWFASMENLTCLSLSDSYLSENPTSVLQLLPKLKHLKLCHAYKARHIGKEFCNAGGFPVLETLTIASEFLAEWTEIETGAFPRLRYLFFHCCPNLIFLPEGLQNISTLQDLRFRPWNPELRRRLMGEENYKIKHVPNIREV</sequence>
<feature type="domain" description="Disease resistance protein winged helix" evidence="2">
    <location>
        <begin position="83"/>
        <end position="129"/>
    </location>
</feature>
<gene>
    <name evidence="4" type="ORF">POTOM_035475</name>
</gene>
<feature type="domain" description="Disease resistance R13L4/SHOC-2-like LRR" evidence="3">
    <location>
        <begin position="212"/>
        <end position="340"/>
    </location>
</feature>
<organism evidence="4 5">
    <name type="scientific">Populus tomentosa</name>
    <name type="common">Chinese white poplar</name>
    <dbReference type="NCBI Taxonomy" id="118781"/>
    <lineage>
        <taxon>Eukaryota</taxon>
        <taxon>Viridiplantae</taxon>
        <taxon>Streptophyta</taxon>
        <taxon>Embryophyta</taxon>
        <taxon>Tracheophyta</taxon>
        <taxon>Spermatophyta</taxon>
        <taxon>Magnoliopsida</taxon>
        <taxon>eudicotyledons</taxon>
        <taxon>Gunneridae</taxon>
        <taxon>Pentapetalae</taxon>
        <taxon>rosids</taxon>
        <taxon>fabids</taxon>
        <taxon>Malpighiales</taxon>
        <taxon>Salicaceae</taxon>
        <taxon>Saliceae</taxon>
        <taxon>Populus</taxon>
    </lineage>
</organism>
<evidence type="ECO:0000313" key="5">
    <source>
        <dbReference type="Proteomes" id="UP000886885"/>
    </source>
</evidence>
<evidence type="ECO:0000256" key="1">
    <source>
        <dbReference type="ARBA" id="ARBA00022737"/>
    </source>
</evidence>
<accession>A0A8X7YXW4</accession>
<reference evidence="4" key="1">
    <citation type="journal article" date="2020" name="bioRxiv">
        <title>Hybrid origin of Populus tomentosa Carr. identified through genome sequencing and phylogenomic analysis.</title>
        <authorList>
            <person name="An X."/>
            <person name="Gao K."/>
            <person name="Chen Z."/>
            <person name="Li J."/>
            <person name="Yang X."/>
            <person name="Yang X."/>
            <person name="Zhou J."/>
            <person name="Guo T."/>
            <person name="Zhao T."/>
            <person name="Huang S."/>
            <person name="Miao D."/>
            <person name="Khan W.U."/>
            <person name="Rao P."/>
            <person name="Ye M."/>
            <person name="Lei B."/>
            <person name="Liao W."/>
            <person name="Wang J."/>
            <person name="Ji L."/>
            <person name="Li Y."/>
            <person name="Guo B."/>
            <person name="Mustafa N.S."/>
            <person name="Li S."/>
            <person name="Yun Q."/>
            <person name="Keller S.R."/>
            <person name="Mao J."/>
            <person name="Zhang R."/>
            <person name="Strauss S.H."/>
        </authorList>
    </citation>
    <scope>NUCLEOTIDE SEQUENCE</scope>
    <source>
        <strain evidence="4">GM15</strain>
        <tissue evidence="4">Leaf</tissue>
    </source>
</reference>
<dbReference type="AlphaFoldDB" id="A0A8X7YXW4"/>
<dbReference type="InterPro" id="IPR058922">
    <property type="entry name" value="WHD_DRP"/>
</dbReference>
<dbReference type="Pfam" id="PF23559">
    <property type="entry name" value="WHD_DRP"/>
    <property type="match status" value="1"/>
</dbReference>
<dbReference type="Pfam" id="PF23598">
    <property type="entry name" value="LRR_14"/>
    <property type="match status" value="1"/>
</dbReference>
<keyword evidence="5" id="KW-1185">Reference proteome</keyword>
<evidence type="ECO:0000313" key="4">
    <source>
        <dbReference type="EMBL" id="KAG6759011.1"/>
    </source>
</evidence>
<dbReference type="OrthoDB" id="1153924at2759"/>
<protein>
    <submittedName>
        <fullName evidence="4">Uncharacterized protein</fullName>
    </submittedName>
</protein>
<keyword evidence="1" id="KW-0677">Repeat</keyword>
<dbReference type="InterPro" id="IPR055414">
    <property type="entry name" value="LRR_R13L4/SHOC2-like"/>
</dbReference>
<dbReference type="PANTHER" id="PTHR47186:SF12">
    <property type="entry name" value="NB-ARC DOMAIN-CONTAINING PROTEIN"/>
    <property type="match status" value="1"/>
</dbReference>
<dbReference type="Proteomes" id="UP000886885">
    <property type="component" value="Chromosome 10A"/>
</dbReference>
<evidence type="ECO:0000259" key="2">
    <source>
        <dbReference type="Pfam" id="PF23559"/>
    </source>
</evidence>
<name>A0A8X7YXW4_POPTO</name>
<proteinExistence type="predicted"/>
<evidence type="ECO:0000259" key="3">
    <source>
        <dbReference type="Pfam" id="PF23598"/>
    </source>
</evidence>
<dbReference type="PANTHER" id="PTHR47186">
    <property type="entry name" value="LEUCINE-RICH REPEAT-CONTAINING PROTEIN 57"/>
    <property type="match status" value="1"/>
</dbReference>
<dbReference type="EMBL" id="JAAWWB010000019">
    <property type="protein sequence ID" value="KAG6759011.1"/>
    <property type="molecule type" value="Genomic_DNA"/>
</dbReference>